<comment type="caution">
    <text evidence="1">The sequence shown here is derived from an EMBL/GenBank/DDBJ whole genome shotgun (WGS) entry which is preliminary data.</text>
</comment>
<name>A0ABQ5VV89_9RHOB</name>
<evidence type="ECO:0000313" key="1">
    <source>
        <dbReference type="EMBL" id="GLQ35185.1"/>
    </source>
</evidence>
<dbReference type="SUPFAM" id="SSF53335">
    <property type="entry name" value="S-adenosyl-L-methionine-dependent methyltransferases"/>
    <property type="match status" value="1"/>
</dbReference>
<dbReference type="RefSeq" id="WP_284377329.1">
    <property type="nucleotide sequence ID" value="NZ_BSNN01000004.1"/>
</dbReference>
<evidence type="ECO:0008006" key="3">
    <source>
        <dbReference type="Google" id="ProtNLM"/>
    </source>
</evidence>
<proteinExistence type="predicted"/>
<sequence>MLVSDQIVEQDGTGQHEQGAFADAVLARIERVLPKNCENTVETGCGKSTILFSNIAQHHTVFALDDRDSGAGSSVQFFQNTALTKMDRIELIFGPTQQTLPAYKSFRPYDVILLDGPHGFPFVQMEYYHLIPHLRAGGFLIIDDVHIASIGQMADVLKEDAMFEVHALIETTLILRRTDAKTVDPLSCGWEQQNFNRRRFNAPHSIWRELSLKDGGRMRPMAEIIAQKIPIEGFLETVQERDYQDREGRRRGAALRFSTKVPYANWLMGVYNFQIRLGLGKRNFTLSLSNIGKKFARLLK</sequence>
<dbReference type="Pfam" id="PF13578">
    <property type="entry name" value="Methyltransf_24"/>
    <property type="match status" value="1"/>
</dbReference>
<gene>
    <name evidence="1" type="ORF">GCM10007939_14680</name>
</gene>
<evidence type="ECO:0000313" key="2">
    <source>
        <dbReference type="Proteomes" id="UP001156694"/>
    </source>
</evidence>
<dbReference type="Proteomes" id="UP001156694">
    <property type="component" value="Unassembled WGS sequence"/>
</dbReference>
<protein>
    <recommendedName>
        <fullName evidence="3">Methyltransferase domain-containing protein</fullName>
    </recommendedName>
</protein>
<dbReference type="InterPro" id="IPR029063">
    <property type="entry name" value="SAM-dependent_MTases_sf"/>
</dbReference>
<keyword evidence="2" id="KW-1185">Reference proteome</keyword>
<reference evidence="2" key="1">
    <citation type="journal article" date="2019" name="Int. J. Syst. Evol. Microbiol.">
        <title>The Global Catalogue of Microorganisms (GCM) 10K type strain sequencing project: providing services to taxonomists for standard genome sequencing and annotation.</title>
        <authorList>
            <consortium name="The Broad Institute Genomics Platform"/>
            <consortium name="The Broad Institute Genome Sequencing Center for Infectious Disease"/>
            <person name="Wu L."/>
            <person name="Ma J."/>
        </authorList>
    </citation>
    <scope>NUCLEOTIDE SEQUENCE [LARGE SCALE GENOMIC DNA]</scope>
    <source>
        <strain evidence="2">NBRC 110140</strain>
    </source>
</reference>
<dbReference type="EMBL" id="BSNN01000004">
    <property type="protein sequence ID" value="GLQ35185.1"/>
    <property type="molecule type" value="Genomic_DNA"/>
</dbReference>
<dbReference type="Gene3D" id="3.40.50.150">
    <property type="entry name" value="Vaccinia Virus protein VP39"/>
    <property type="match status" value="1"/>
</dbReference>
<accession>A0ABQ5VV89</accession>
<organism evidence="1 2">
    <name type="scientific">Amylibacter marinus</name>
    <dbReference type="NCBI Taxonomy" id="1475483"/>
    <lineage>
        <taxon>Bacteria</taxon>
        <taxon>Pseudomonadati</taxon>
        <taxon>Pseudomonadota</taxon>
        <taxon>Alphaproteobacteria</taxon>
        <taxon>Rhodobacterales</taxon>
        <taxon>Paracoccaceae</taxon>
        <taxon>Amylibacter</taxon>
    </lineage>
</organism>